<organism evidence="3 4">
    <name type="scientific">Clostridium cadaveris</name>
    <dbReference type="NCBI Taxonomy" id="1529"/>
    <lineage>
        <taxon>Bacteria</taxon>
        <taxon>Bacillati</taxon>
        <taxon>Bacillota</taxon>
        <taxon>Clostridia</taxon>
        <taxon>Eubacteriales</taxon>
        <taxon>Clostridiaceae</taxon>
        <taxon>Clostridium</taxon>
    </lineage>
</organism>
<evidence type="ECO:0000313" key="3">
    <source>
        <dbReference type="EMBL" id="SFG24413.1"/>
    </source>
</evidence>
<keyword evidence="4" id="KW-1185">Reference proteome</keyword>
<gene>
    <name evidence="3" type="ORF">SAMN04487885_13724</name>
</gene>
<dbReference type="PANTHER" id="PTHR46797">
    <property type="entry name" value="HTH-TYPE TRANSCRIPTIONAL REGULATOR"/>
    <property type="match status" value="1"/>
</dbReference>
<protein>
    <submittedName>
        <fullName evidence="3">Helix-turn-helix domain-containing protein</fullName>
    </submittedName>
</protein>
<accession>A0A1I2Q9S8</accession>
<dbReference type="Gene3D" id="1.10.260.40">
    <property type="entry name" value="lambda repressor-like DNA-binding domains"/>
    <property type="match status" value="1"/>
</dbReference>
<dbReference type="GO" id="GO:0003677">
    <property type="term" value="F:DNA binding"/>
    <property type="evidence" value="ECO:0007669"/>
    <property type="project" value="UniProtKB-KW"/>
</dbReference>
<dbReference type="InterPro" id="IPR010982">
    <property type="entry name" value="Lambda_DNA-bd_dom_sf"/>
</dbReference>
<sequence length="70" mass="7866">MEVGLRIKEIRESNNISQSKLAKKIKILNQSQICKIENGQRALKANELAKIADILNVSITEIMSKGEENE</sequence>
<dbReference type="CDD" id="cd00093">
    <property type="entry name" value="HTH_XRE"/>
    <property type="match status" value="1"/>
</dbReference>
<dbReference type="STRING" id="1529.SAMN04487885_13724"/>
<evidence type="ECO:0000313" key="4">
    <source>
        <dbReference type="Proteomes" id="UP000182135"/>
    </source>
</evidence>
<dbReference type="OrthoDB" id="9811208at2"/>
<dbReference type="GO" id="GO:0005829">
    <property type="term" value="C:cytosol"/>
    <property type="evidence" value="ECO:0007669"/>
    <property type="project" value="TreeGrafter"/>
</dbReference>
<keyword evidence="1" id="KW-0238">DNA-binding</keyword>
<proteinExistence type="predicted"/>
<evidence type="ECO:0000256" key="1">
    <source>
        <dbReference type="ARBA" id="ARBA00023125"/>
    </source>
</evidence>
<dbReference type="GO" id="GO:0003700">
    <property type="term" value="F:DNA-binding transcription factor activity"/>
    <property type="evidence" value="ECO:0007669"/>
    <property type="project" value="TreeGrafter"/>
</dbReference>
<dbReference type="Pfam" id="PF01381">
    <property type="entry name" value="HTH_3"/>
    <property type="match status" value="1"/>
</dbReference>
<name>A0A1I2Q9S8_9CLOT</name>
<dbReference type="SMART" id="SM00530">
    <property type="entry name" value="HTH_XRE"/>
    <property type="match status" value="1"/>
</dbReference>
<dbReference type="AlphaFoldDB" id="A0A1I2Q9S8"/>
<dbReference type="Proteomes" id="UP000182135">
    <property type="component" value="Unassembled WGS sequence"/>
</dbReference>
<dbReference type="SUPFAM" id="SSF47413">
    <property type="entry name" value="lambda repressor-like DNA-binding domains"/>
    <property type="match status" value="1"/>
</dbReference>
<dbReference type="EMBL" id="FOOE01000037">
    <property type="protein sequence ID" value="SFG24413.1"/>
    <property type="molecule type" value="Genomic_DNA"/>
</dbReference>
<reference evidence="3 4" key="1">
    <citation type="submission" date="2016-10" db="EMBL/GenBank/DDBJ databases">
        <authorList>
            <person name="de Groot N.N."/>
        </authorList>
    </citation>
    <scope>NUCLEOTIDE SEQUENCE [LARGE SCALE GENOMIC DNA]</scope>
    <source>
        <strain evidence="3 4">NLAE-zl-G419</strain>
    </source>
</reference>
<dbReference type="PANTHER" id="PTHR46797:SF1">
    <property type="entry name" value="METHYLPHOSPHONATE SYNTHASE"/>
    <property type="match status" value="1"/>
</dbReference>
<evidence type="ECO:0000259" key="2">
    <source>
        <dbReference type="PROSITE" id="PS50943"/>
    </source>
</evidence>
<dbReference type="RefSeq" id="WP_074846662.1">
    <property type="nucleotide sequence ID" value="NZ_FOOE01000037.1"/>
</dbReference>
<dbReference type="InterPro" id="IPR001387">
    <property type="entry name" value="Cro/C1-type_HTH"/>
</dbReference>
<feature type="domain" description="HTH cro/C1-type" evidence="2">
    <location>
        <begin position="7"/>
        <end position="62"/>
    </location>
</feature>
<dbReference type="PROSITE" id="PS50943">
    <property type="entry name" value="HTH_CROC1"/>
    <property type="match status" value="1"/>
</dbReference>
<dbReference type="InterPro" id="IPR050807">
    <property type="entry name" value="TransReg_Diox_bact_type"/>
</dbReference>